<keyword evidence="2" id="KW-1185">Reference proteome</keyword>
<name>A0ABR2M1Z0_9ASPA</name>
<evidence type="ECO:0000313" key="2">
    <source>
        <dbReference type="Proteomes" id="UP001412067"/>
    </source>
</evidence>
<evidence type="ECO:0000313" key="1">
    <source>
        <dbReference type="EMBL" id="KAK8956021.1"/>
    </source>
</evidence>
<accession>A0ABR2M1Z0</accession>
<dbReference type="EMBL" id="JBBWWR010000013">
    <property type="protein sequence ID" value="KAK8956021.1"/>
    <property type="molecule type" value="Genomic_DNA"/>
</dbReference>
<protein>
    <submittedName>
        <fullName evidence="1">Uncharacterized protein</fullName>
    </submittedName>
</protein>
<proteinExistence type="predicted"/>
<organism evidence="1 2">
    <name type="scientific">Platanthera guangdongensis</name>
    <dbReference type="NCBI Taxonomy" id="2320717"/>
    <lineage>
        <taxon>Eukaryota</taxon>
        <taxon>Viridiplantae</taxon>
        <taxon>Streptophyta</taxon>
        <taxon>Embryophyta</taxon>
        <taxon>Tracheophyta</taxon>
        <taxon>Spermatophyta</taxon>
        <taxon>Magnoliopsida</taxon>
        <taxon>Liliopsida</taxon>
        <taxon>Asparagales</taxon>
        <taxon>Orchidaceae</taxon>
        <taxon>Orchidoideae</taxon>
        <taxon>Orchideae</taxon>
        <taxon>Orchidinae</taxon>
        <taxon>Platanthera</taxon>
    </lineage>
</organism>
<dbReference type="Proteomes" id="UP001412067">
    <property type="component" value="Unassembled WGS sequence"/>
</dbReference>
<reference evidence="1 2" key="1">
    <citation type="journal article" date="2022" name="Nat. Plants">
        <title>Genomes of leafy and leafless Platanthera orchids illuminate the evolution of mycoheterotrophy.</title>
        <authorList>
            <person name="Li M.H."/>
            <person name="Liu K.W."/>
            <person name="Li Z."/>
            <person name="Lu H.C."/>
            <person name="Ye Q.L."/>
            <person name="Zhang D."/>
            <person name="Wang J.Y."/>
            <person name="Li Y.F."/>
            <person name="Zhong Z.M."/>
            <person name="Liu X."/>
            <person name="Yu X."/>
            <person name="Liu D.K."/>
            <person name="Tu X.D."/>
            <person name="Liu B."/>
            <person name="Hao Y."/>
            <person name="Liao X.Y."/>
            <person name="Jiang Y.T."/>
            <person name="Sun W.H."/>
            <person name="Chen J."/>
            <person name="Chen Y.Q."/>
            <person name="Ai Y."/>
            <person name="Zhai J.W."/>
            <person name="Wu S.S."/>
            <person name="Zhou Z."/>
            <person name="Hsiao Y.Y."/>
            <person name="Wu W.L."/>
            <person name="Chen Y.Y."/>
            <person name="Lin Y.F."/>
            <person name="Hsu J.L."/>
            <person name="Li C.Y."/>
            <person name="Wang Z.W."/>
            <person name="Zhao X."/>
            <person name="Zhong W.Y."/>
            <person name="Ma X.K."/>
            <person name="Ma L."/>
            <person name="Huang J."/>
            <person name="Chen G.Z."/>
            <person name="Huang M.Z."/>
            <person name="Huang L."/>
            <person name="Peng D.H."/>
            <person name="Luo Y.B."/>
            <person name="Zou S.Q."/>
            <person name="Chen S.P."/>
            <person name="Lan S."/>
            <person name="Tsai W.C."/>
            <person name="Van de Peer Y."/>
            <person name="Liu Z.J."/>
        </authorList>
    </citation>
    <scope>NUCLEOTIDE SEQUENCE [LARGE SCALE GENOMIC DNA]</scope>
    <source>
        <strain evidence="1">Lor288</strain>
    </source>
</reference>
<sequence>MLDAQADVPLASWPQAQLAFKYSMVHGILQFAPRIAFRCALHRCEREPRYPLPRVLKLLKRKQQIHKTNRFEIIC</sequence>
<gene>
    <name evidence="1" type="ORF">KSP40_PGU022037</name>
</gene>
<comment type="caution">
    <text evidence="1">The sequence shown here is derived from an EMBL/GenBank/DDBJ whole genome shotgun (WGS) entry which is preliminary data.</text>
</comment>